<dbReference type="SUPFAM" id="SSF49870">
    <property type="entry name" value="Osmotin, thaumatin-like protein"/>
    <property type="match status" value="1"/>
</dbReference>
<evidence type="ECO:0000313" key="2">
    <source>
        <dbReference type="EMBL" id="CZR52117.1"/>
    </source>
</evidence>
<accession>A0A1L7WHB5</accession>
<dbReference type="AlphaFoldDB" id="A0A1L7WHB5"/>
<dbReference type="InterPro" id="IPR006771">
    <property type="entry name" value="CetA-like"/>
</dbReference>
<evidence type="ECO:0000313" key="3">
    <source>
        <dbReference type="Proteomes" id="UP000184330"/>
    </source>
</evidence>
<dbReference type="PANTHER" id="PTHR36195">
    <property type="entry name" value="DOMAIN PROTEIN, PUTATIVE (AFU_ORTHOLOGUE AFUA_5G01990)-RELATED-RELATED"/>
    <property type="match status" value="1"/>
</dbReference>
<sequence>MRKTELAAFLFMGLTPSFAQLGIAPQQENGEAIVVNKCGVSVYYVSMGDSGSFGTLSPDAVYREQFRLRYLGADYPGEDKYGGISIMLSPNQTITAAVDKQQAFFQSTITQFEYTYHPLEPPGLWYDISNVNGYVYNTDNGWNGIRPWPFQEDGLIVEGTSEECATVVCPGGNPNGNSTCIQAYTHSKDDWATHGCRNNNSIVLTLCTEVTLDE</sequence>
<dbReference type="EMBL" id="FJOG01000002">
    <property type="protein sequence ID" value="CZR52117.1"/>
    <property type="molecule type" value="Genomic_DNA"/>
</dbReference>
<protein>
    <submittedName>
        <fullName evidence="2">Uncharacterized protein</fullName>
    </submittedName>
</protein>
<name>A0A1L7WHB5_9HELO</name>
<keyword evidence="1" id="KW-0732">Signal</keyword>
<dbReference type="Pfam" id="PF04681">
    <property type="entry name" value="Bys1"/>
    <property type="match status" value="1"/>
</dbReference>
<dbReference type="STRING" id="576137.A0A1L7WHB5"/>
<proteinExistence type="predicted"/>
<evidence type="ECO:0000256" key="1">
    <source>
        <dbReference type="SAM" id="SignalP"/>
    </source>
</evidence>
<organism evidence="2 3">
    <name type="scientific">Phialocephala subalpina</name>
    <dbReference type="NCBI Taxonomy" id="576137"/>
    <lineage>
        <taxon>Eukaryota</taxon>
        <taxon>Fungi</taxon>
        <taxon>Dikarya</taxon>
        <taxon>Ascomycota</taxon>
        <taxon>Pezizomycotina</taxon>
        <taxon>Leotiomycetes</taxon>
        <taxon>Helotiales</taxon>
        <taxon>Mollisiaceae</taxon>
        <taxon>Phialocephala</taxon>
        <taxon>Phialocephala fortinii species complex</taxon>
    </lineage>
</organism>
<dbReference type="OrthoDB" id="5144514at2759"/>
<feature type="chain" id="PRO_5009875156" evidence="1">
    <location>
        <begin position="20"/>
        <end position="214"/>
    </location>
</feature>
<dbReference type="Proteomes" id="UP000184330">
    <property type="component" value="Unassembled WGS sequence"/>
</dbReference>
<reference evidence="2 3" key="1">
    <citation type="submission" date="2016-03" db="EMBL/GenBank/DDBJ databases">
        <authorList>
            <person name="Ploux O."/>
        </authorList>
    </citation>
    <scope>NUCLEOTIDE SEQUENCE [LARGE SCALE GENOMIC DNA]</scope>
    <source>
        <strain evidence="2 3">UAMH 11012</strain>
    </source>
</reference>
<dbReference type="InterPro" id="IPR037176">
    <property type="entry name" value="Osmotin/thaumatin-like_sf"/>
</dbReference>
<gene>
    <name evidence="2" type="ORF">PAC_01994</name>
</gene>
<keyword evidence="3" id="KW-1185">Reference proteome</keyword>
<dbReference type="PANTHER" id="PTHR36195:SF4">
    <property type="entry name" value="DOMAIN PROTEIN, PUTATIVE (AFU_ORTHOLOGUE AFUA_5G01990)-RELATED"/>
    <property type="match status" value="1"/>
</dbReference>
<feature type="signal peptide" evidence="1">
    <location>
        <begin position="1"/>
        <end position="19"/>
    </location>
</feature>